<dbReference type="GO" id="GO:0052621">
    <property type="term" value="F:diguanylate cyclase activity"/>
    <property type="evidence" value="ECO:0007669"/>
    <property type="project" value="TreeGrafter"/>
</dbReference>
<sequence>MDKGFLRKIIAAIYVILIIFVELLGFAYSNQEDDKLIENFIDYTSGWTIDGVDVKFPYEADDKFRISNVLPVVYGDQFLVFKCYYEDVVVYIDGKEVYRSLDHKLFNVSSNVGKKEIHVGMKPEYSGKTIDIDINLQQSLYGAEIYGSVITTRSGYGIYILKSKWLQISIAVILAFFGLCESIVAAYYILKRSHILRRLSFEALLYAGFFAILSSMWLMCQTRLLYVIFGNGTGFAILEIIVFLLLPLAFLELVRAVNFRISFWDNVVDGIFSMTILLLFILSLVGILDWGQIVIIGHGIDLLIAALACYYSYTSLKEAKRKSERRVIAIGNLLFLLICLVALAMYINNIDSNYNVIIVVGLIIYISTQVGVIYKRISIRVEEQEELVQAREFAYTDELTHLTNRRYFYEELKAIEDKELVKDTSVVFLDVNRLKYYNDNYGHDAGDELLRATAECLNGAFEDSSTAIISRIGGDEFVVMLVASEAELKRRIDKFNKIANTWCGKVINGFTASIGVASTRDYPDASAEELCKIADDNMLTDKSKFYSQSGHERRKN</sequence>
<feature type="transmembrane region" description="Helical" evidence="1">
    <location>
        <begin position="263"/>
        <end position="287"/>
    </location>
</feature>
<feature type="transmembrane region" description="Helical" evidence="1">
    <location>
        <begin position="9"/>
        <end position="28"/>
    </location>
</feature>
<comment type="caution">
    <text evidence="3">The sequence shown here is derived from an EMBL/GenBank/DDBJ whole genome shotgun (WGS) entry which is preliminary data.</text>
</comment>
<keyword evidence="1" id="KW-0472">Membrane</keyword>
<dbReference type="AlphaFoldDB" id="A0A927U8F2"/>
<feature type="domain" description="GGDEF" evidence="2">
    <location>
        <begin position="422"/>
        <end position="556"/>
    </location>
</feature>
<dbReference type="CDD" id="cd01949">
    <property type="entry name" value="GGDEF"/>
    <property type="match status" value="1"/>
</dbReference>
<reference evidence="3" key="1">
    <citation type="submission" date="2019-04" db="EMBL/GenBank/DDBJ databases">
        <title>Evolution of Biomass-Degrading Anaerobic Consortia Revealed by Metagenomics.</title>
        <authorList>
            <person name="Peng X."/>
        </authorList>
    </citation>
    <scope>NUCLEOTIDE SEQUENCE</scope>
    <source>
        <strain evidence="3">SIG311</strain>
    </source>
</reference>
<name>A0A927U8F2_9FIRM</name>
<feature type="transmembrane region" description="Helical" evidence="1">
    <location>
        <begin position="326"/>
        <end position="347"/>
    </location>
</feature>
<dbReference type="PANTHER" id="PTHR45138">
    <property type="entry name" value="REGULATORY COMPONENTS OF SENSORY TRANSDUCTION SYSTEM"/>
    <property type="match status" value="1"/>
</dbReference>
<dbReference type="InterPro" id="IPR043128">
    <property type="entry name" value="Rev_trsase/Diguanyl_cyclase"/>
</dbReference>
<dbReference type="Pfam" id="PF00990">
    <property type="entry name" value="GGDEF"/>
    <property type="match status" value="1"/>
</dbReference>
<accession>A0A927U8F2</accession>
<gene>
    <name evidence="3" type="ORF">E7272_10520</name>
</gene>
<feature type="transmembrane region" description="Helical" evidence="1">
    <location>
        <begin position="293"/>
        <end position="314"/>
    </location>
</feature>
<dbReference type="SUPFAM" id="SSF55073">
    <property type="entry name" value="Nucleotide cyclase"/>
    <property type="match status" value="1"/>
</dbReference>
<dbReference type="SMART" id="SM00267">
    <property type="entry name" value="GGDEF"/>
    <property type="match status" value="1"/>
</dbReference>
<feature type="transmembrane region" description="Helical" evidence="1">
    <location>
        <begin position="225"/>
        <end position="251"/>
    </location>
</feature>
<keyword evidence="1" id="KW-1133">Transmembrane helix</keyword>
<keyword evidence="1" id="KW-0812">Transmembrane</keyword>
<evidence type="ECO:0000259" key="2">
    <source>
        <dbReference type="PROSITE" id="PS50887"/>
    </source>
</evidence>
<dbReference type="PROSITE" id="PS50887">
    <property type="entry name" value="GGDEF"/>
    <property type="match status" value="1"/>
</dbReference>
<protein>
    <submittedName>
        <fullName evidence="3">GGDEF domain-containing protein</fullName>
    </submittedName>
</protein>
<dbReference type="EMBL" id="SVER01000028">
    <property type="protein sequence ID" value="MBE5920261.1"/>
    <property type="molecule type" value="Genomic_DNA"/>
</dbReference>
<proteinExistence type="predicted"/>
<evidence type="ECO:0000256" key="1">
    <source>
        <dbReference type="SAM" id="Phobius"/>
    </source>
</evidence>
<feature type="transmembrane region" description="Helical" evidence="1">
    <location>
        <begin position="353"/>
        <end position="374"/>
    </location>
</feature>
<dbReference type="InterPro" id="IPR000160">
    <property type="entry name" value="GGDEF_dom"/>
</dbReference>
<dbReference type="InterPro" id="IPR050469">
    <property type="entry name" value="Diguanylate_Cyclase"/>
</dbReference>
<organism evidence="3 4">
    <name type="scientific">Pseudobutyrivibrio ruminis</name>
    <dbReference type="NCBI Taxonomy" id="46206"/>
    <lineage>
        <taxon>Bacteria</taxon>
        <taxon>Bacillati</taxon>
        <taxon>Bacillota</taxon>
        <taxon>Clostridia</taxon>
        <taxon>Lachnospirales</taxon>
        <taxon>Lachnospiraceae</taxon>
        <taxon>Pseudobutyrivibrio</taxon>
    </lineage>
</organism>
<feature type="transmembrane region" description="Helical" evidence="1">
    <location>
        <begin position="165"/>
        <end position="189"/>
    </location>
</feature>
<evidence type="ECO:0000313" key="3">
    <source>
        <dbReference type="EMBL" id="MBE5920261.1"/>
    </source>
</evidence>
<dbReference type="Proteomes" id="UP000766246">
    <property type="component" value="Unassembled WGS sequence"/>
</dbReference>
<dbReference type="Gene3D" id="3.30.70.270">
    <property type="match status" value="1"/>
</dbReference>
<dbReference type="PANTHER" id="PTHR45138:SF9">
    <property type="entry name" value="DIGUANYLATE CYCLASE DGCM-RELATED"/>
    <property type="match status" value="1"/>
</dbReference>
<feature type="transmembrane region" description="Helical" evidence="1">
    <location>
        <begin position="201"/>
        <end position="219"/>
    </location>
</feature>
<dbReference type="NCBIfam" id="TIGR00254">
    <property type="entry name" value="GGDEF"/>
    <property type="match status" value="1"/>
</dbReference>
<evidence type="ECO:0000313" key="4">
    <source>
        <dbReference type="Proteomes" id="UP000766246"/>
    </source>
</evidence>
<dbReference type="InterPro" id="IPR029787">
    <property type="entry name" value="Nucleotide_cyclase"/>
</dbReference>